<name>A0A1C0TW87_9GAMM</name>
<proteinExistence type="predicted"/>
<evidence type="ECO:0000256" key="1">
    <source>
        <dbReference type="SAM" id="Phobius"/>
    </source>
</evidence>
<comment type="caution">
    <text evidence="2">The sequence shown here is derived from an EMBL/GenBank/DDBJ whole genome shotgun (WGS) entry which is preliminary data.</text>
</comment>
<dbReference type="AlphaFoldDB" id="A0A1C0TW87"/>
<dbReference type="EMBL" id="MAUJ01000001">
    <property type="protein sequence ID" value="OCQ23586.1"/>
    <property type="molecule type" value="Genomic_DNA"/>
</dbReference>
<keyword evidence="1" id="KW-0812">Transmembrane</keyword>
<keyword evidence="1" id="KW-1133">Transmembrane helix</keyword>
<keyword evidence="1" id="KW-0472">Membrane</keyword>
<sequence>MLYFEVSLNPSIDYFLWVFPCVILMILMAIVPLYVGFKEPVFKTWQRKGMIGLSVFCIIGITNTYSAYKEDIALLQRIGKADYEVVSGCIERYRHHQAGRGHKTEFEINGVAFKYSHATPEPFFHGSENDRKVIKNGNCMEIGYFNDDMTNKIIKIVLNDSNKEPK</sequence>
<feature type="transmembrane region" description="Helical" evidence="1">
    <location>
        <begin position="14"/>
        <end position="37"/>
    </location>
</feature>
<protein>
    <submittedName>
        <fullName evidence="2">Uncharacterized protein</fullName>
    </submittedName>
</protein>
<organism evidence="2 3">
    <name type="scientific">Pseudoalteromonas luteoviolacea</name>
    <dbReference type="NCBI Taxonomy" id="43657"/>
    <lineage>
        <taxon>Bacteria</taxon>
        <taxon>Pseudomonadati</taxon>
        <taxon>Pseudomonadota</taxon>
        <taxon>Gammaproteobacteria</taxon>
        <taxon>Alteromonadales</taxon>
        <taxon>Pseudoalteromonadaceae</taxon>
        <taxon>Pseudoalteromonas</taxon>
    </lineage>
</organism>
<evidence type="ECO:0000313" key="3">
    <source>
        <dbReference type="Proteomes" id="UP000093366"/>
    </source>
</evidence>
<reference evidence="3" key="1">
    <citation type="submission" date="2016-07" db="EMBL/GenBank/DDBJ databases">
        <authorList>
            <person name="Florea S."/>
            <person name="Webb J.S."/>
            <person name="Jaromczyk J."/>
            <person name="Schardl C.L."/>
        </authorList>
    </citation>
    <scope>NUCLEOTIDE SEQUENCE [LARGE SCALE GENOMIC DNA]</scope>
    <source>
        <strain evidence="3">IPB1</strain>
    </source>
</reference>
<gene>
    <name evidence="2" type="ORF">A7985_06490</name>
</gene>
<accession>A0A1C0TW87</accession>
<evidence type="ECO:0000313" key="2">
    <source>
        <dbReference type="EMBL" id="OCQ23586.1"/>
    </source>
</evidence>
<feature type="transmembrane region" description="Helical" evidence="1">
    <location>
        <begin position="49"/>
        <end position="68"/>
    </location>
</feature>
<dbReference type="Proteomes" id="UP000093366">
    <property type="component" value="Unassembled WGS sequence"/>
</dbReference>